<dbReference type="EMBL" id="LXQA010113279">
    <property type="protein sequence ID" value="MCI19112.1"/>
    <property type="molecule type" value="Genomic_DNA"/>
</dbReference>
<sequence length="95" mass="11084">TLAWQAAGLEQVVSRWLLQFHTAKEIIQAICTGEDTAIAGRFAVMLWVLWSNRNNQVWNDSKEDGRSLGFKAWNLWNEWYMVQQHQHNNSAIVQQ</sequence>
<name>A0A392Q5C0_9FABA</name>
<organism evidence="1 2">
    <name type="scientific">Trifolium medium</name>
    <dbReference type="NCBI Taxonomy" id="97028"/>
    <lineage>
        <taxon>Eukaryota</taxon>
        <taxon>Viridiplantae</taxon>
        <taxon>Streptophyta</taxon>
        <taxon>Embryophyta</taxon>
        <taxon>Tracheophyta</taxon>
        <taxon>Spermatophyta</taxon>
        <taxon>Magnoliopsida</taxon>
        <taxon>eudicotyledons</taxon>
        <taxon>Gunneridae</taxon>
        <taxon>Pentapetalae</taxon>
        <taxon>rosids</taxon>
        <taxon>fabids</taxon>
        <taxon>Fabales</taxon>
        <taxon>Fabaceae</taxon>
        <taxon>Papilionoideae</taxon>
        <taxon>50 kb inversion clade</taxon>
        <taxon>NPAAA clade</taxon>
        <taxon>Hologalegina</taxon>
        <taxon>IRL clade</taxon>
        <taxon>Trifolieae</taxon>
        <taxon>Trifolium</taxon>
    </lineage>
</organism>
<accession>A0A392Q5C0</accession>
<protein>
    <submittedName>
        <fullName evidence="1">Uncharacterized protein</fullName>
    </submittedName>
</protein>
<evidence type="ECO:0000313" key="1">
    <source>
        <dbReference type="EMBL" id="MCI19112.1"/>
    </source>
</evidence>
<feature type="non-terminal residue" evidence="1">
    <location>
        <position position="1"/>
    </location>
</feature>
<feature type="non-terminal residue" evidence="1">
    <location>
        <position position="95"/>
    </location>
</feature>
<dbReference type="Proteomes" id="UP000265520">
    <property type="component" value="Unassembled WGS sequence"/>
</dbReference>
<evidence type="ECO:0000313" key="2">
    <source>
        <dbReference type="Proteomes" id="UP000265520"/>
    </source>
</evidence>
<proteinExistence type="predicted"/>
<comment type="caution">
    <text evidence="1">The sequence shown here is derived from an EMBL/GenBank/DDBJ whole genome shotgun (WGS) entry which is preliminary data.</text>
</comment>
<dbReference type="AlphaFoldDB" id="A0A392Q5C0"/>
<keyword evidence="2" id="KW-1185">Reference proteome</keyword>
<reference evidence="1 2" key="1">
    <citation type="journal article" date="2018" name="Front. Plant Sci.">
        <title>Red Clover (Trifolium pratense) and Zigzag Clover (T. medium) - A Picture of Genomic Similarities and Differences.</title>
        <authorList>
            <person name="Dluhosova J."/>
            <person name="Istvanek J."/>
            <person name="Nedelnik J."/>
            <person name="Repkova J."/>
        </authorList>
    </citation>
    <scope>NUCLEOTIDE SEQUENCE [LARGE SCALE GENOMIC DNA]</scope>
    <source>
        <strain evidence="2">cv. 10/8</strain>
        <tissue evidence="1">Leaf</tissue>
    </source>
</reference>